<evidence type="ECO:0008006" key="4">
    <source>
        <dbReference type="Google" id="ProtNLM"/>
    </source>
</evidence>
<keyword evidence="1" id="KW-0472">Membrane</keyword>
<protein>
    <recommendedName>
        <fullName evidence="4">Beta-carotene 15,15'-monooxygenase</fullName>
    </recommendedName>
</protein>
<dbReference type="RefSeq" id="WP_097133231.1">
    <property type="nucleotide sequence ID" value="NZ_OCMT01000004.1"/>
</dbReference>
<feature type="transmembrane region" description="Helical" evidence="1">
    <location>
        <begin position="258"/>
        <end position="275"/>
    </location>
</feature>
<evidence type="ECO:0000313" key="3">
    <source>
        <dbReference type="Proteomes" id="UP000219281"/>
    </source>
</evidence>
<feature type="transmembrane region" description="Helical" evidence="1">
    <location>
        <begin position="306"/>
        <end position="324"/>
    </location>
</feature>
<accession>A0A286ACS7</accession>
<keyword evidence="1" id="KW-0812">Transmembrane</keyword>
<feature type="transmembrane region" description="Helical" evidence="1">
    <location>
        <begin position="143"/>
        <end position="166"/>
    </location>
</feature>
<feature type="transmembrane region" description="Helical" evidence="1">
    <location>
        <begin position="281"/>
        <end position="299"/>
    </location>
</feature>
<keyword evidence="1" id="KW-1133">Transmembrane helix</keyword>
<name>A0A286ACS7_9SPHI</name>
<dbReference type="EMBL" id="OCMT01000004">
    <property type="protein sequence ID" value="SOD19709.1"/>
    <property type="molecule type" value="Genomic_DNA"/>
</dbReference>
<sequence length="325" mass="37780">MINQFRSLHPLNLLLLVAYLIFMRIAIFLNLPAELSFEILEPYTKLFINIPKDALSSEANVFFAAVITMVQALIFNRIVNNHGLLAKPSYLPALLFITGTSLFLQFLVLSPALICNFLIIIIIDKFLKLSKTGSAMSTMFDVGMIIAIGTLIYFPFILMLIMLWLSLLMYRAFSWREWVSGLIGFLTIFMFVAVFYYWNDNIDRFIDIWQPLTNKFPSNLQINYNDYLVLIPVGLIMIMAAIQLRENFFRSFISTRKAFQMLFFMFLVSIFSFYTKRGVTVAHFLLCVPPGAVLLSYYFSNAKKRWFYETLFAILVICIQYFLFV</sequence>
<proteinExistence type="predicted"/>
<evidence type="ECO:0000313" key="2">
    <source>
        <dbReference type="EMBL" id="SOD19709.1"/>
    </source>
</evidence>
<feature type="transmembrane region" description="Helical" evidence="1">
    <location>
        <begin position="61"/>
        <end position="79"/>
    </location>
</feature>
<dbReference type="OrthoDB" id="1115611at2"/>
<gene>
    <name evidence="2" type="ORF">SAMN06297358_3414</name>
</gene>
<feature type="transmembrane region" description="Helical" evidence="1">
    <location>
        <begin position="178"/>
        <end position="198"/>
    </location>
</feature>
<feature type="transmembrane region" description="Helical" evidence="1">
    <location>
        <begin position="91"/>
        <end position="123"/>
    </location>
</feature>
<keyword evidence="3" id="KW-1185">Reference proteome</keyword>
<dbReference type="Pfam" id="PF19992">
    <property type="entry name" value="DUF6427"/>
    <property type="match status" value="1"/>
</dbReference>
<dbReference type="AlphaFoldDB" id="A0A286ACS7"/>
<dbReference type="Proteomes" id="UP000219281">
    <property type="component" value="Unassembled WGS sequence"/>
</dbReference>
<organism evidence="2 3">
    <name type="scientific">Pedobacter xixiisoli</name>
    <dbReference type="NCBI Taxonomy" id="1476464"/>
    <lineage>
        <taxon>Bacteria</taxon>
        <taxon>Pseudomonadati</taxon>
        <taxon>Bacteroidota</taxon>
        <taxon>Sphingobacteriia</taxon>
        <taxon>Sphingobacteriales</taxon>
        <taxon>Sphingobacteriaceae</taxon>
        <taxon>Pedobacter</taxon>
    </lineage>
</organism>
<dbReference type="InterPro" id="IPR045625">
    <property type="entry name" value="DUF6427"/>
</dbReference>
<feature type="transmembrane region" description="Helical" evidence="1">
    <location>
        <begin position="227"/>
        <end position="246"/>
    </location>
</feature>
<feature type="transmembrane region" description="Helical" evidence="1">
    <location>
        <begin position="12"/>
        <end position="33"/>
    </location>
</feature>
<evidence type="ECO:0000256" key="1">
    <source>
        <dbReference type="SAM" id="Phobius"/>
    </source>
</evidence>
<reference evidence="3" key="1">
    <citation type="submission" date="2017-09" db="EMBL/GenBank/DDBJ databases">
        <authorList>
            <person name="Varghese N."/>
            <person name="Submissions S."/>
        </authorList>
    </citation>
    <scope>NUCLEOTIDE SEQUENCE [LARGE SCALE GENOMIC DNA]</scope>
    <source>
        <strain evidence="3">CGMCC 1.12803</strain>
    </source>
</reference>